<accession>A0AAV8F5Z1</accession>
<evidence type="ECO:0000313" key="2">
    <source>
        <dbReference type="Proteomes" id="UP001140206"/>
    </source>
</evidence>
<comment type="caution">
    <text evidence="1">The sequence shown here is derived from an EMBL/GenBank/DDBJ whole genome shotgun (WGS) entry which is preliminary data.</text>
</comment>
<organism evidence="1 2">
    <name type="scientific">Rhynchospora pubera</name>
    <dbReference type="NCBI Taxonomy" id="906938"/>
    <lineage>
        <taxon>Eukaryota</taxon>
        <taxon>Viridiplantae</taxon>
        <taxon>Streptophyta</taxon>
        <taxon>Embryophyta</taxon>
        <taxon>Tracheophyta</taxon>
        <taxon>Spermatophyta</taxon>
        <taxon>Magnoliopsida</taxon>
        <taxon>Liliopsida</taxon>
        <taxon>Poales</taxon>
        <taxon>Cyperaceae</taxon>
        <taxon>Cyperoideae</taxon>
        <taxon>Rhynchosporeae</taxon>
        <taxon>Rhynchospora</taxon>
    </lineage>
</organism>
<dbReference type="Pfam" id="PF14223">
    <property type="entry name" value="Retrotran_gag_2"/>
    <property type="match status" value="1"/>
</dbReference>
<name>A0AAV8F5Z1_9POAL</name>
<sequence length="283" mass="31964">MPDFNSSQKLTSVPLDGPNYLAWSKAAKTSLKGKGLLGFINGNRPRPTSTGDAQENWDILDGQTFTLILNSLNPQLNEIFVHCETAKELWEAIQDQYNQLSNNSHIFQIKKELVRIVQGNQTVSQLIGQVKSKYQELKIYRPITTDLFVLQERDELDQIYTFLDALDSSYDNLKAQILGSTDRLTFSGVTARVQQEESRRAAMHISDQNPKPEGHAFAAMTSQATRGQKNAGQWCTHCNKAGHLKEGCWILYPHLNLSGRAMAAEEVVETKGSRRARRIWRKT</sequence>
<protein>
    <submittedName>
        <fullName evidence="1">01P13-2</fullName>
    </submittedName>
</protein>
<dbReference type="AlphaFoldDB" id="A0AAV8F5Z1"/>
<keyword evidence="2" id="KW-1185">Reference proteome</keyword>
<proteinExistence type="predicted"/>
<dbReference type="EMBL" id="JAMFTS010000002">
    <property type="protein sequence ID" value="KAJ4786511.1"/>
    <property type="molecule type" value="Genomic_DNA"/>
</dbReference>
<dbReference type="Proteomes" id="UP001140206">
    <property type="component" value="Chromosome 2"/>
</dbReference>
<dbReference type="PANTHER" id="PTHR37610:SF40">
    <property type="entry name" value="OS01G0909600 PROTEIN"/>
    <property type="match status" value="1"/>
</dbReference>
<dbReference type="PANTHER" id="PTHR37610">
    <property type="entry name" value="CCHC-TYPE DOMAIN-CONTAINING PROTEIN"/>
    <property type="match status" value="1"/>
</dbReference>
<evidence type="ECO:0000313" key="1">
    <source>
        <dbReference type="EMBL" id="KAJ4786511.1"/>
    </source>
</evidence>
<gene>
    <name evidence="1" type="ORF">LUZ62_037757</name>
</gene>
<reference evidence="1" key="1">
    <citation type="submission" date="2022-08" db="EMBL/GenBank/DDBJ databases">
        <authorList>
            <person name="Marques A."/>
        </authorList>
    </citation>
    <scope>NUCLEOTIDE SEQUENCE</scope>
    <source>
        <strain evidence="1">RhyPub2mFocal</strain>
        <tissue evidence="1">Leaves</tissue>
    </source>
</reference>